<sequence>MVKSSRNAYLVAGKRQRLVKLVRRRFEYRVWYQLREVCLHECRLVVSLRADVNVGQRSCSVRWKRRRLVSTARPAAGARELASGFDDITPIRSTIGCETPSSPCTRRPDEIGADGFSSKSWPERFSGEEGGGGGGAHGDL</sequence>
<feature type="compositionally biased region" description="Gly residues" evidence="1">
    <location>
        <begin position="128"/>
        <end position="140"/>
    </location>
</feature>
<feature type="region of interest" description="Disordered" evidence="1">
    <location>
        <begin position="97"/>
        <end position="140"/>
    </location>
</feature>
<dbReference type="AlphaFoldDB" id="A0A2Z7D9Q8"/>
<evidence type="ECO:0000313" key="3">
    <source>
        <dbReference type="Proteomes" id="UP000250235"/>
    </source>
</evidence>
<dbReference type="EMBL" id="KQ988449">
    <property type="protein sequence ID" value="KZV55803.1"/>
    <property type="molecule type" value="Genomic_DNA"/>
</dbReference>
<keyword evidence="3" id="KW-1185">Reference proteome</keyword>
<gene>
    <name evidence="2" type="ORF">F511_20532</name>
</gene>
<dbReference type="Proteomes" id="UP000250235">
    <property type="component" value="Unassembled WGS sequence"/>
</dbReference>
<protein>
    <submittedName>
        <fullName evidence="2">Uncharacterized protein</fullName>
    </submittedName>
</protein>
<reference evidence="2 3" key="1">
    <citation type="journal article" date="2015" name="Proc. Natl. Acad. Sci. U.S.A.">
        <title>The resurrection genome of Boea hygrometrica: A blueprint for survival of dehydration.</title>
        <authorList>
            <person name="Xiao L."/>
            <person name="Yang G."/>
            <person name="Zhang L."/>
            <person name="Yang X."/>
            <person name="Zhao S."/>
            <person name="Ji Z."/>
            <person name="Zhou Q."/>
            <person name="Hu M."/>
            <person name="Wang Y."/>
            <person name="Chen M."/>
            <person name="Xu Y."/>
            <person name="Jin H."/>
            <person name="Xiao X."/>
            <person name="Hu G."/>
            <person name="Bao F."/>
            <person name="Hu Y."/>
            <person name="Wan P."/>
            <person name="Li L."/>
            <person name="Deng X."/>
            <person name="Kuang T."/>
            <person name="Xiang C."/>
            <person name="Zhu J.K."/>
            <person name="Oliver M.J."/>
            <person name="He Y."/>
        </authorList>
    </citation>
    <scope>NUCLEOTIDE SEQUENCE [LARGE SCALE GENOMIC DNA]</scope>
    <source>
        <strain evidence="3">cv. XS01</strain>
    </source>
</reference>
<accession>A0A2Z7D9Q8</accession>
<organism evidence="2 3">
    <name type="scientific">Dorcoceras hygrometricum</name>
    <dbReference type="NCBI Taxonomy" id="472368"/>
    <lineage>
        <taxon>Eukaryota</taxon>
        <taxon>Viridiplantae</taxon>
        <taxon>Streptophyta</taxon>
        <taxon>Embryophyta</taxon>
        <taxon>Tracheophyta</taxon>
        <taxon>Spermatophyta</taxon>
        <taxon>Magnoliopsida</taxon>
        <taxon>eudicotyledons</taxon>
        <taxon>Gunneridae</taxon>
        <taxon>Pentapetalae</taxon>
        <taxon>asterids</taxon>
        <taxon>lamiids</taxon>
        <taxon>Lamiales</taxon>
        <taxon>Gesneriaceae</taxon>
        <taxon>Didymocarpoideae</taxon>
        <taxon>Trichosporeae</taxon>
        <taxon>Loxocarpinae</taxon>
        <taxon>Dorcoceras</taxon>
    </lineage>
</organism>
<proteinExistence type="predicted"/>
<name>A0A2Z7D9Q8_9LAMI</name>
<evidence type="ECO:0000256" key="1">
    <source>
        <dbReference type="SAM" id="MobiDB-lite"/>
    </source>
</evidence>
<evidence type="ECO:0000313" key="2">
    <source>
        <dbReference type="EMBL" id="KZV55803.1"/>
    </source>
</evidence>